<gene>
    <name evidence="1" type="ORF">EVA_14077</name>
</gene>
<organism evidence="1">
    <name type="scientific">gut metagenome</name>
    <dbReference type="NCBI Taxonomy" id="749906"/>
    <lineage>
        <taxon>unclassified sequences</taxon>
        <taxon>metagenomes</taxon>
        <taxon>organismal metagenomes</taxon>
    </lineage>
</organism>
<comment type="caution">
    <text evidence="1">The sequence shown here is derived from an EMBL/GenBank/DDBJ whole genome shotgun (WGS) entry which is preliminary data.</text>
</comment>
<name>J9CCW1_9ZZZZ</name>
<evidence type="ECO:0000313" key="1">
    <source>
        <dbReference type="EMBL" id="EJW97815.1"/>
    </source>
</evidence>
<dbReference type="AlphaFoldDB" id="J9CCW1"/>
<protein>
    <submittedName>
        <fullName evidence="1">Uncharacterized protein</fullName>
    </submittedName>
</protein>
<dbReference type="EMBL" id="AMCI01004572">
    <property type="protein sequence ID" value="EJW97815.1"/>
    <property type="molecule type" value="Genomic_DNA"/>
</dbReference>
<proteinExistence type="predicted"/>
<sequence>MLKVVGARHPTKHSRLRFVTAIEYQPENTTHSTHYLET</sequence>
<reference evidence="1" key="1">
    <citation type="journal article" date="2012" name="PLoS ONE">
        <title>Gene sets for utilization of primary and secondary nutrition supplies in the distal gut of endangered iberian lynx.</title>
        <authorList>
            <person name="Alcaide M."/>
            <person name="Messina E."/>
            <person name="Richter M."/>
            <person name="Bargiela R."/>
            <person name="Peplies J."/>
            <person name="Huws S.A."/>
            <person name="Newbold C.J."/>
            <person name="Golyshin P.N."/>
            <person name="Simon M.A."/>
            <person name="Lopez G."/>
            <person name="Yakimov M.M."/>
            <person name="Ferrer M."/>
        </authorList>
    </citation>
    <scope>NUCLEOTIDE SEQUENCE</scope>
</reference>
<accession>J9CCW1</accession>